<reference evidence="2" key="1">
    <citation type="submission" date="2021-10" db="EMBL/GenBank/DDBJ databases">
        <title>Tropical sea cucumber genome reveals ecological adaptation and Cuvierian tubules defense mechanism.</title>
        <authorList>
            <person name="Chen T."/>
        </authorList>
    </citation>
    <scope>NUCLEOTIDE SEQUENCE</scope>
    <source>
        <strain evidence="2">Nanhai2018</strain>
        <tissue evidence="2">Muscle</tissue>
    </source>
</reference>
<feature type="compositionally biased region" description="Basic and acidic residues" evidence="1">
    <location>
        <begin position="34"/>
        <end position="50"/>
    </location>
</feature>
<dbReference type="GO" id="GO:0042981">
    <property type="term" value="P:regulation of apoptotic process"/>
    <property type="evidence" value="ECO:0007669"/>
    <property type="project" value="InterPro"/>
</dbReference>
<protein>
    <submittedName>
        <fullName evidence="2">Uncharacterized protein</fullName>
    </submittedName>
</protein>
<feature type="region of interest" description="Disordered" evidence="1">
    <location>
        <begin position="1"/>
        <end position="59"/>
    </location>
</feature>
<evidence type="ECO:0000256" key="1">
    <source>
        <dbReference type="SAM" id="MobiDB-lite"/>
    </source>
</evidence>
<dbReference type="OrthoDB" id="10680506at2759"/>
<dbReference type="EMBL" id="JAIZAY010000012">
    <property type="protein sequence ID" value="KAJ8032011.1"/>
    <property type="molecule type" value="Genomic_DNA"/>
</dbReference>
<dbReference type="SUPFAM" id="SSF56854">
    <property type="entry name" value="Bcl-2 inhibitors of programmed cell death"/>
    <property type="match status" value="1"/>
</dbReference>
<dbReference type="Gene3D" id="1.10.437.10">
    <property type="entry name" value="Blc2-like"/>
    <property type="match status" value="1"/>
</dbReference>
<feature type="region of interest" description="Disordered" evidence="1">
    <location>
        <begin position="92"/>
        <end position="122"/>
    </location>
</feature>
<dbReference type="Proteomes" id="UP001152320">
    <property type="component" value="Chromosome 12"/>
</dbReference>
<evidence type="ECO:0000313" key="2">
    <source>
        <dbReference type="EMBL" id="KAJ8032011.1"/>
    </source>
</evidence>
<proteinExistence type="predicted"/>
<dbReference type="AlphaFoldDB" id="A0A9Q1H4I3"/>
<accession>A0A9Q1H4I3</accession>
<organism evidence="2 3">
    <name type="scientific">Holothuria leucospilota</name>
    <name type="common">Black long sea cucumber</name>
    <name type="synonym">Mertensiothuria leucospilota</name>
    <dbReference type="NCBI Taxonomy" id="206669"/>
    <lineage>
        <taxon>Eukaryota</taxon>
        <taxon>Metazoa</taxon>
        <taxon>Echinodermata</taxon>
        <taxon>Eleutherozoa</taxon>
        <taxon>Echinozoa</taxon>
        <taxon>Holothuroidea</taxon>
        <taxon>Aspidochirotacea</taxon>
        <taxon>Aspidochirotida</taxon>
        <taxon>Holothuriidae</taxon>
        <taxon>Holothuria</taxon>
    </lineage>
</organism>
<dbReference type="InterPro" id="IPR036834">
    <property type="entry name" value="Bcl-2-like_sf"/>
</dbReference>
<evidence type="ECO:0000313" key="3">
    <source>
        <dbReference type="Proteomes" id="UP001152320"/>
    </source>
</evidence>
<sequence>MEKITQSQVKTRSMAKQDSTTTIDNVTQRLQRVSTEENLDHLQKDEEINTSKKHKLSSAGIDAGMTSKKLRHGQMSHEQLMKTTRAVIEKLLQKETTSTPTSRQSRKSKRKSRSNKSPIACTFSEAGENKDILLDQKNPSNDDVPPINEVEHVKLDFSGSFESDSCFFPGDIEADGFETDHSTKVGSDLTQDNTKEQVDKKIVSEVAETLRNIGDKLDNEVKQEIKKAAINIVKKKAYTTYRDALQSLLDMSQPADQLCGKERYQVALVWLLTEKTITEAKLAMASNNEVNGIVENAVYFISENFPFWLNPWI</sequence>
<comment type="caution">
    <text evidence="2">The sequence shown here is derived from an EMBL/GenBank/DDBJ whole genome shotgun (WGS) entry which is preliminary data.</text>
</comment>
<keyword evidence="3" id="KW-1185">Reference proteome</keyword>
<feature type="compositionally biased region" description="Basic residues" evidence="1">
    <location>
        <begin position="104"/>
        <end position="114"/>
    </location>
</feature>
<feature type="compositionally biased region" description="Polar residues" evidence="1">
    <location>
        <begin position="1"/>
        <end position="33"/>
    </location>
</feature>
<name>A0A9Q1H4I3_HOLLE</name>
<gene>
    <name evidence="2" type="ORF">HOLleu_25410</name>
</gene>